<dbReference type="Proteomes" id="UP000000547">
    <property type="component" value="Chromosome"/>
</dbReference>
<dbReference type="STRING" id="167879.CPS_4159"/>
<dbReference type="AlphaFoldDB" id="Q47WL1"/>
<dbReference type="KEGG" id="cps:CPS_4159"/>
<reference evidence="1" key="1">
    <citation type="journal article" date="2005" name="Proc. Natl. Acad. Sci. U.S.A.">
        <title>The psychrophilic lifestyle as revealed by the genome sequence of Colwellia psychrerythraea 34H through genomic and proteomic analyses.</title>
        <authorList>
            <person name="Methe B.A."/>
            <person name="Nelson K.E."/>
            <person name="Deming J.W."/>
            <person name="Momen B."/>
            <person name="Melamud E."/>
            <person name="Zhang X."/>
            <person name="Moult J."/>
            <person name="Madupu R."/>
            <person name="Nelson W.C."/>
            <person name="Dodson R.J."/>
            <person name="Brinkac L.M."/>
            <person name="Daugherty S.C."/>
            <person name="Durkin A.S."/>
            <person name="DeBoy R.T."/>
            <person name="Kolonay J.F."/>
            <person name="Sullivan S.A."/>
            <person name="Zhou L."/>
            <person name="Davidsen T.M."/>
            <person name="Wu M."/>
            <person name="Huston A.L."/>
            <person name="Lewis M."/>
            <person name="Weaver B."/>
            <person name="Weidman J.F."/>
            <person name="Khouri H."/>
            <person name="Utterback T.R."/>
            <person name="Feldblyum T.V."/>
            <person name="Fraser C.M."/>
        </authorList>
    </citation>
    <scope>NUCLEOTIDE SEQUENCE [LARGE SCALE GENOMIC DNA]</scope>
    <source>
        <strain evidence="1">34H</strain>
    </source>
</reference>
<dbReference type="EMBL" id="CP000083">
    <property type="protein sequence ID" value="AAZ28250.1"/>
    <property type="molecule type" value="Genomic_DNA"/>
</dbReference>
<name>Q47WL1_COLP3</name>
<gene>
    <name evidence="1" type="ordered locus">CPS_4159</name>
</gene>
<dbReference type="HOGENOM" id="CLU_3395945_0_0_6"/>
<evidence type="ECO:0000313" key="1">
    <source>
        <dbReference type="EMBL" id="AAZ28250.1"/>
    </source>
</evidence>
<evidence type="ECO:0000313" key="2">
    <source>
        <dbReference type="Proteomes" id="UP000000547"/>
    </source>
</evidence>
<sequence>MAIIATLNVIFNKDLRVSSSKIITSKTYRCA</sequence>
<protein>
    <submittedName>
        <fullName evidence="1">Uncharacterized protein</fullName>
    </submittedName>
</protein>
<accession>Q47WL1</accession>
<organism evidence="1 2">
    <name type="scientific">Colwellia psychrerythraea (strain 34H / ATCC BAA-681)</name>
    <name type="common">Vibrio psychroerythus</name>
    <dbReference type="NCBI Taxonomy" id="167879"/>
    <lineage>
        <taxon>Bacteria</taxon>
        <taxon>Pseudomonadati</taxon>
        <taxon>Pseudomonadota</taxon>
        <taxon>Gammaproteobacteria</taxon>
        <taxon>Alteromonadales</taxon>
        <taxon>Colwelliaceae</taxon>
        <taxon>Colwellia</taxon>
    </lineage>
</organism>
<proteinExistence type="predicted"/>